<dbReference type="EMBL" id="BDDX01000001">
    <property type="protein sequence ID" value="GAT90095.1"/>
    <property type="molecule type" value="Genomic_DNA"/>
</dbReference>
<feature type="transmembrane region" description="Helical" evidence="1">
    <location>
        <begin position="6"/>
        <end position="25"/>
    </location>
</feature>
<protein>
    <submittedName>
        <fullName evidence="2">Uncharacterized protein</fullName>
    </submittedName>
</protein>
<name>A0A1L8CFX8_9LACO</name>
<evidence type="ECO:0000313" key="3">
    <source>
        <dbReference type="Proteomes" id="UP000186588"/>
    </source>
</evidence>
<keyword evidence="1" id="KW-0812">Transmembrane</keyword>
<evidence type="ECO:0000256" key="1">
    <source>
        <dbReference type="SAM" id="Phobius"/>
    </source>
</evidence>
<reference evidence="2 3" key="1">
    <citation type="journal article" date="2016" name="Syst. Appl. Microbiol.">
        <title>Genomic characterization of a fructophilic bee symbiont Lactobacillus kunkeei reveals its niche-specific adaptation.</title>
        <authorList>
            <person name="Maeno S."/>
            <person name="Tanizawa Y."/>
            <person name="Kanesaki Y."/>
            <person name="Kubota E."/>
            <person name="Kumar H."/>
            <person name="Dicks L."/>
            <person name="Salminen S."/>
            <person name="Nakagawa J."/>
            <person name="Arita M."/>
            <person name="Endo A."/>
        </authorList>
    </citation>
    <scope>NUCLEOTIDE SEQUENCE [LARGE SCALE GENOMIC DNA]</scope>
    <source>
        <strain evidence="2 3">FF30-6</strain>
    </source>
</reference>
<accession>A0A1L8CFX8</accession>
<evidence type="ECO:0000313" key="2">
    <source>
        <dbReference type="EMBL" id="GAT90095.1"/>
    </source>
</evidence>
<gene>
    <name evidence="2" type="ORF">FF306_00188</name>
</gene>
<organism evidence="2 3">
    <name type="scientific">Apilactobacillus kunkeei</name>
    <dbReference type="NCBI Taxonomy" id="148814"/>
    <lineage>
        <taxon>Bacteria</taxon>
        <taxon>Bacillati</taxon>
        <taxon>Bacillota</taxon>
        <taxon>Bacilli</taxon>
        <taxon>Lactobacillales</taxon>
        <taxon>Lactobacillaceae</taxon>
        <taxon>Apilactobacillus</taxon>
    </lineage>
</organism>
<keyword evidence="1" id="KW-1133">Transmembrane helix</keyword>
<proteinExistence type="predicted"/>
<comment type="caution">
    <text evidence="2">The sequence shown here is derived from an EMBL/GenBank/DDBJ whole genome shotgun (WGS) entry which is preliminary data.</text>
</comment>
<dbReference type="AlphaFoldDB" id="A0A1L8CFX8"/>
<dbReference type="RefSeq" id="WP_094750442.1">
    <property type="nucleotide sequence ID" value="NZ_BDDX01000001.1"/>
</dbReference>
<keyword evidence="1" id="KW-0472">Membrane</keyword>
<dbReference type="Proteomes" id="UP000186588">
    <property type="component" value="Unassembled WGS sequence"/>
</dbReference>
<sequence length="154" mass="17624">MVITTIATTFPVVISLGTLIVNIYVAKKLEKANIQYNINSFSDYTLGNIIVLEMFSSNDISCIVRLQKIELLSSNYEIKASKTPSDLRKMFIDNFYLKSHIISSHDICRFTILDESSFSLGTRVFNCPMAHHEVLKLSFKRYDGKKNIDILIEF</sequence>